<dbReference type="InterPro" id="IPR050228">
    <property type="entry name" value="Carboxylesterase_BioH"/>
</dbReference>
<dbReference type="PANTHER" id="PTHR43194:SF2">
    <property type="entry name" value="PEROXISOMAL MEMBRANE PROTEIN LPX1"/>
    <property type="match status" value="1"/>
</dbReference>
<comment type="similarity">
    <text evidence="1 3">Belongs to the peptidase S33 family.</text>
</comment>
<reference evidence="7" key="1">
    <citation type="submission" date="2016-10" db="EMBL/GenBank/DDBJ databases">
        <authorList>
            <person name="Varghese N."/>
            <person name="Submissions S."/>
        </authorList>
    </citation>
    <scope>NUCLEOTIDE SEQUENCE [LARGE SCALE GENOMIC DNA]</scope>
    <source>
        <strain evidence="7">DSM 10146</strain>
    </source>
</reference>
<feature type="active site" description="Nucleophile" evidence="4">
    <location>
        <position position="113"/>
    </location>
</feature>
<feature type="domain" description="AB hydrolase-1" evidence="5">
    <location>
        <begin position="34"/>
        <end position="286"/>
    </location>
</feature>
<evidence type="ECO:0000256" key="3">
    <source>
        <dbReference type="PIRNR" id="PIRNR005539"/>
    </source>
</evidence>
<protein>
    <submittedName>
        <fullName evidence="6">L-proline amide hydrolase</fullName>
    </submittedName>
</protein>
<dbReference type="GO" id="GO:0008233">
    <property type="term" value="F:peptidase activity"/>
    <property type="evidence" value="ECO:0007669"/>
    <property type="project" value="InterPro"/>
</dbReference>
<dbReference type="InterPro" id="IPR029058">
    <property type="entry name" value="AB_hydrolase_fold"/>
</dbReference>
<dbReference type="InterPro" id="IPR005945">
    <property type="entry name" value="Pro_imino_pep"/>
</dbReference>
<dbReference type="PRINTS" id="PR00793">
    <property type="entry name" value="PROAMNOPTASE"/>
</dbReference>
<dbReference type="InterPro" id="IPR002410">
    <property type="entry name" value="Peptidase_S33"/>
</dbReference>
<accession>A0A1G7FNY4</accession>
<dbReference type="PANTHER" id="PTHR43194">
    <property type="entry name" value="HYDROLASE ALPHA/BETA FOLD FAMILY"/>
    <property type="match status" value="1"/>
</dbReference>
<evidence type="ECO:0000313" key="7">
    <source>
        <dbReference type="Proteomes" id="UP000198994"/>
    </source>
</evidence>
<feature type="active site" description="Proton donor" evidence="4">
    <location>
        <position position="280"/>
    </location>
</feature>
<evidence type="ECO:0000256" key="1">
    <source>
        <dbReference type="ARBA" id="ARBA00010088"/>
    </source>
</evidence>
<dbReference type="Pfam" id="PF00561">
    <property type="entry name" value="Abhydrolase_1"/>
    <property type="match status" value="1"/>
</dbReference>
<evidence type="ECO:0000313" key="6">
    <source>
        <dbReference type="EMBL" id="SDE77617.1"/>
    </source>
</evidence>
<dbReference type="SUPFAM" id="SSF53474">
    <property type="entry name" value="alpha/beta-Hydrolases"/>
    <property type="match status" value="1"/>
</dbReference>
<name>A0A1G7FNY4_9RHOB</name>
<dbReference type="AlphaFoldDB" id="A0A1G7FNY4"/>
<dbReference type="GO" id="GO:0006508">
    <property type="term" value="P:proteolysis"/>
    <property type="evidence" value="ECO:0007669"/>
    <property type="project" value="InterPro"/>
</dbReference>
<dbReference type="Gene3D" id="3.40.50.1820">
    <property type="entry name" value="alpha/beta hydrolase"/>
    <property type="match status" value="1"/>
</dbReference>
<dbReference type="RefSeq" id="WP_089959544.1">
    <property type="nucleotide sequence ID" value="NZ_FNAV01000007.1"/>
</dbReference>
<dbReference type="PIRSF" id="PIRSF005539">
    <property type="entry name" value="Pept_S33_TRI_F1"/>
    <property type="match status" value="1"/>
</dbReference>
<sequence>MASETISVREGFAEFGEWKTWYRVTGDLDAGPLPLVVAHGGPGCTHSYVDSFKDLAALDGRAVIHYDQLGCGASTRLPEKGAEFWTVELFLAELDNLLKTLGIADRYAYLGQSWGGMLGSEHAVRQPEGLKALVIADSPASMKTWVAEANRLRKALPGGIHETLLKHEQAGTMDDPEYLAATDVFYRAHVCRCDPWPAEVQRTFDAMAEDPTVYGAMNGPTEFHVIGTLKDWTVEERLSQIDVPTLVISGRHDEATPLVVKPFVENIPDNRWVVFEESSHMPHYEEREACMAEVSAYLRSRDDA</sequence>
<dbReference type="InterPro" id="IPR000073">
    <property type="entry name" value="AB_hydrolase_1"/>
</dbReference>
<evidence type="ECO:0000256" key="4">
    <source>
        <dbReference type="PIRSR" id="PIRSR005539-1"/>
    </source>
</evidence>
<feature type="active site" evidence="4">
    <location>
        <position position="253"/>
    </location>
</feature>
<proteinExistence type="inferred from homology"/>
<dbReference type="EMBL" id="FNAV01000007">
    <property type="protein sequence ID" value="SDE77617.1"/>
    <property type="molecule type" value="Genomic_DNA"/>
</dbReference>
<dbReference type="NCBIfam" id="TIGR01250">
    <property type="entry name" value="pro_imino_pep_2"/>
    <property type="match status" value="1"/>
</dbReference>
<keyword evidence="2 3" id="KW-0378">Hydrolase</keyword>
<dbReference type="OrthoDB" id="9796770at2"/>
<gene>
    <name evidence="6" type="ORF">SAMN04488105_107205</name>
</gene>
<organism evidence="6 7">
    <name type="scientific">Salipiger thiooxidans</name>
    <dbReference type="NCBI Taxonomy" id="282683"/>
    <lineage>
        <taxon>Bacteria</taxon>
        <taxon>Pseudomonadati</taxon>
        <taxon>Pseudomonadota</taxon>
        <taxon>Alphaproteobacteria</taxon>
        <taxon>Rhodobacterales</taxon>
        <taxon>Roseobacteraceae</taxon>
        <taxon>Salipiger</taxon>
    </lineage>
</organism>
<dbReference type="Proteomes" id="UP000198994">
    <property type="component" value="Unassembled WGS sequence"/>
</dbReference>
<dbReference type="STRING" id="282683.SAMN04488105_107205"/>
<keyword evidence="7" id="KW-1185">Reference proteome</keyword>
<evidence type="ECO:0000259" key="5">
    <source>
        <dbReference type="Pfam" id="PF00561"/>
    </source>
</evidence>
<evidence type="ECO:0000256" key="2">
    <source>
        <dbReference type="ARBA" id="ARBA00022801"/>
    </source>
</evidence>